<accession>A0A328TXY9</accession>
<dbReference type="Pfam" id="PF12833">
    <property type="entry name" value="HTH_18"/>
    <property type="match status" value="1"/>
</dbReference>
<dbReference type="PROSITE" id="PS50110">
    <property type="entry name" value="RESPONSE_REGULATORY"/>
    <property type="match status" value="1"/>
</dbReference>
<dbReference type="Gene3D" id="1.10.10.60">
    <property type="entry name" value="Homeodomain-like"/>
    <property type="match status" value="2"/>
</dbReference>
<dbReference type="GO" id="GO:0003700">
    <property type="term" value="F:DNA-binding transcription factor activity"/>
    <property type="evidence" value="ECO:0007669"/>
    <property type="project" value="InterPro"/>
</dbReference>
<dbReference type="GO" id="GO:0000160">
    <property type="term" value="P:phosphorelay signal transduction system"/>
    <property type="evidence" value="ECO:0007669"/>
    <property type="project" value="InterPro"/>
</dbReference>
<protein>
    <recommendedName>
        <fullName evidence="9">DNA-binding response regulator</fullName>
    </recommendedName>
</protein>
<dbReference type="OrthoDB" id="2543932at2"/>
<feature type="domain" description="Response regulatory" evidence="6">
    <location>
        <begin position="3"/>
        <end position="120"/>
    </location>
</feature>
<dbReference type="PANTHER" id="PTHR43280:SF28">
    <property type="entry name" value="HTH-TYPE TRANSCRIPTIONAL ACTIVATOR RHAS"/>
    <property type="match status" value="1"/>
</dbReference>
<keyword evidence="8" id="KW-1185">Reference proteome</keyword>
<dbReference type="GO" id="GO:0043565">
    <property type="term" value="F:sequence-specific DNA binding"/>
    <property type="evidence" value="ECO:0007669"/>
    <property type="project" value="InterPro"/>
</dbReference>
<dbReference type="CDD" id="cd17536">
    <property type="entry name" value="REC_YesN-like"/>
    <property type="match status" value="1"/>
</dbReference>
<dbReference type="InterPro" id="IPR020449">
    <property type="entry name" value="Tscrpt_reg_AraC-type_HTH"/>
</dbReference>
<dbReference type="SMART" id="SM00342">
    <property type="entry name" value="HTH_ARAC"/>
    <property type="match status" value="1"/>
</dbReference>
<dbReference type="SUPFAM" id="SSF46689">
    <property type="entry name" value="Homeodomain-like"/>
    <property type="match status" value="2"/>
</dbReference>
<dbReference type="InterPro" id="IPR009057">
    <property type="entry name" value="Homeodomain-like_sf"/>
</dbReference>
<name>A0A328TXY9_9BACL</name>
<keyword evidence="3" id="KW-0804">Transcription</keyword>
<dbReference type="PROSITE" id="PS01124">
    <property type="entry name" value="HTH_ARAC_FAMILY_2"/>
    <property type="match status" value="1"/>
</dbReference>
<dbReference type="RefSeq" id="WP_112885139.1">
    <property type="nucleotide sequence ID" value="NZ_QLUW01000006.1"/>
</dbReference>
<feature type="modified residue" description="4-aspartylphosphate" evidence="4">
    <location>
        <position position="55"/>
    </location>
</feature>
<dbReference type="Proteomes" id="UP000249260">
    <property type="component" value="Unassembled WGS sequence"/>
</dbReference>
<comment type="caution">
    <text evidence="7">The sequence shown here is derived from an EMBL/GenBank/DDBJ whole genome shotgun (WGS) entry which is preliminary data.</text>
</comment>
<sequence length="548" mass="61381">MFKIMIVDDEPYIVSGLQDLCEDMQEYELDVFCAYSATEAVARLQSTRVDILLTDIQMPGMSGLELAQKVREWWPRTKIIFLTGYNQFDYAQSALRSEAVDFLLKTEDEAKIVAAIRRAIRKCSEDSEESRLIEGVKQRLRAAIPVLQKDLLLRLAQGETLSMESRAQKFAELGIPLDAAADCLLAIGRVDEWKHAAGPYDRSLLLYGIQNIAEEFLSPAIRFQAVIGDAGDFIWFMQPGAAGDAADESWSRCVSFVHGTIDAIQSACRSLLKQPVSIAAGSAPAPWHSVAAKVREFSLLLAEGLGTGGEMLVLENADARASREAAAESAEQLLLSGPGQAEMMDRLLDGGKQEEFRKLVLEAFAGIPSGRGDLRKETYYAVALRLYAYVNRLRRRREGELPARFDLLFHYERHAGEAAAVWYLLDAAAELFSHRSDEQEERTNELVLRLHDYIEQHLSGDVSLTRLGEVVSLNPSYLCRLYKQITGSILTDFIAEAKIGKAKELLVKSGQLRITDISKAVGFDSPAYFSRFFKKYTKMTPQEYRDRY</sequence>
<evidence type="ECO:0000256" key="4">
    <source>
        <dbReference type="PROSITE-ProRule" id="PRU00169"/>
    </source>
</evidence>
<dbReference type="InterPro" id="IPR001789">
    <property type="entry name" value="Sig_transdc_resp-reg_receiver"/>
</dbReference>
<dbReference type="SUPFAM" id="SSF52172">
    <property type="entry name" value="CheY-like"/>
    <property type="match status" value="1"/>
</dbReference>
<gene>
    <name evidence="7" type="ORF">DL346_25075</name>
</gene>
<proteinExistence type="predicted"/>
<dbReference type="Pfam" id="PF00072">
    <property type="entry name" value="Response_reg"/>
    <property type="match status" value="1"/>
</dbReference>
<evidence type="ECO:0008006" key="9">
    <source>
        <dbReference type="Google" id="ProtNLM"/>
    </source>
</evidence>
<dbReference type="InterPro" id="IPR018060">
    <property type="entry name" value="HTH_AraC"/>
</dbReference>
<evidence type="ECO:0000313" key="8">
    <source>
        <dbReference type="Proteomes" id="UP000249260"/>
    </source>
</evidence>
<dbReference type="EMBL" id="QLUW01000006">
    <property type="protein sequence ID" value="RAP73555.1"/>
    <property type="molecule type" value="Genomic_DNA"/>
</dbReference>
<dbReference type="PANTHER" id="PTHR43280">
    <property type="entry name" value="ARAC-FAMILY TRANSCRIPTIONAL REGULATOR"/>
    <property type="match status" value="1"/>
</dbReference>
<evidence type="ECO:0000259" key="6">
    <source>
        <dbReference type="PROSITE" id="PS50110"/>
    </source>
</evidence>
<evidence type="ECO:0000256" key="3">
    <source>
        <dbReference type="ARBA" id="ARBA00023163"/>
    </source>
</evidence>
<evidence type="ECO:0000256" key="1">
    <source>
        <dbReference type="ARBA" id="ARBA00023015"/>
    </source>
</evidence>
<feature type="domain" description="HTH araC/xylS-type" evidence="5">
    <location>
        <begin position="448"/>
        <end position="547"/>
    </location>
</feature>
<dbReference type="PRINTS" id="PR00032">
    <property type="entry name" value="HTHARAC"/>
</dbReference>
<organism evidence="7 8">
    <name type="scientific">Paenibacillus montanisoli</name>
    <dbReference type="NCBI Taxonomy" id="2081970"/>
    <lineage>
        <taxon>Bacteria</taxon>
        <taxon>Bacillati</taxon>
        <taxon>Bacillota</taxon>
        <taxon>Bacilli</taxon>
        <taxon>Bacillales</taxon>
        <taxon>Paenibacillaceae</taxon>
        <taxon>Paenibacillus</taxon>
    </lineage>
</organism>
<keyword evidence="1" id="KW-0805">Transcription regulation</keyword>
<dbReference type="Gene3D" id="3.40.50.2300">
    <property type="match status" value="1"/>
</dbReference>
<reference evidence="7 8" key="1">
    <citation type="submission" date="2018-06" db="EMBL/GenBank/DDBJ databases">
        <title>Paenibacillus montanisoli sp. nov., isolated from mountain area soil.</title>
        <authorList>
            <person name="Wu M."/>
        </authorList>
    </citation>
    <scope>NUCLEOTIDE SEQUENCE [LARGE SCALE GENOMIC DNA]</scope>
    <source>
        <strain evidence="7 8">RA17</strain>
    </source>
</reference>
<dbReference type="AlphaFoldDB" id="A0A328TXY9"/>
<dbReference type="InterPro" id="IPR011006">
    <property type="entry name" value="CheY-like_superfamily"/>
</dbReference>
<evidence type="ECO:0000313" key="7">
    <source>
        <dbReference type="EMBL" id="RAP73555.1"/>
    </source>
</evidence>
<evidence type="ECO:0000259" key="5">
    <source>
        <dbReference type="PROSITE" id="PS01124"/>
    </source>
</evidence>
<keyword evidence="2" id="KW-0238">DNA-binding</keyword>
<keyword evidence="4" id="KW-0597">Phosphoprotein</keyword>
<dbReference type="SMART" id="SM00448">
    <property type="entry name" value="REC"/>
    <property type="match status" value="1"/>
</dbReference>
<evidence type="ECO:0000256" key="2">
    <source>
        <dbReference type="ARBA" id="ARBA00023125"/>
    </source>
</evidence>